<dbReference type="CDD" id="cd04301">
    <property type="entry name" value="NAT_SF"/>
    <property type="match status" value="1"/>
</dbReference>
<dbReference type="InterPro" id="IPR000182">
    <property type="entry name" value="GNAT_dom"/>
</dbReference>
<evidence type="ECO:0000313" key="2">
    <source>
        <dbReference type="EMBL" id="CDX02947.1"/>
    </source>
</evidence>
<evidence type="ECO:0000259" key="1">
    <source>
        <dbReference type="PROSITE" id="PS51186"/>
    </source>
</evidence>
<gene>
    <name evidence="2" type="ORF">DPCES_3060</name>
</gene>
<dbReference type="GO" id="GO:0016747">
    <property type="term" value="F:acyltransferase activity, transferring groups other than amino-acyl groups"/>
    <property type="evidence" value="ECO:0007669"/>
    <property type="project" value="InterPro"/>
</dbReference>
<dbReference type="Pfam" id="PF00583">
    <property type="entry name" value="Acetyltransf_1"/>
    <property type="match status" value="1"/>
</dbReference>
<proteinExistence type="predicted"/>
<keyword evidence="2" id="KW-0808">Transferase</keyword>
<organism evidence="2">
    <name type="scientific">Desulfitobacterium hafniense</name>
    <name type="common">Desulfitobacterium frappieri</name>
    <dbReference type="NCBI Taxonomy" id="49338"/>
    <lineage>
        <taxon>Bacteria</taxon>
        <taxon>Bacillati</taxon>
        <taxon>Bacillota</taxon>
        <taxon>Clostridia</taxon>
        <taxon>Eubacteriales</taxon>
        <taxon>Desulfitobacteriaceae</taxon>
        <taxon>Desulfitobacterium</taxon>
    </lineage>
</organism>
<protein>
    <submittedName>
        <fullName evidence="2">Acetyltransferase, GNAT</fullName>
    </submittedName>
</protein>
<dbReference type="PROSITE" id="PS51186">
    <property type="entry name" value="GNAT"/>
    <property type="match status" value="1"/>
</dbReference>
<dbReference type="RefSeq" id="WP_208925835.1">
    <property type="nucleotide sequence ID" value="NZ_LK996017.1"/>
</dbReference>
<feature type="domain" description="N-acetyltransferase" evidence="1">
    <location>
        <begin position="10"/>
        <end position="170"/>
    </location>
</feature>
<dbReference type="PATRIC" id="fig|49338.4.peg.3297"/>
<accession>A0A098B3K6</accession>
<dbReference type="SUPFAM" id="SSF55729">
    <property type="entry name" value="Acyl-CoA N-acyltransferases (Nat)"/>
    <property type="match status" value="1"/>
</dbReference>
<dbReference type="InterPro" id="IPR016181">
    <property type="entry name" value="Acyl_CoA_acyltransferase"/>
</dbReference>
<dbReference type="AlphaFoldDB" id="A0A098B3K6"/>
<name>A0A098B3K6_DESHA</name>
<dbReference type="EMBL" id="LK996017">
    <property type="protein sequence ID" value="CDX02947.1"/>
    <property type="molecule type" value="Genomic_DNA"/>
</dbReference>
<sequence>MVSLTLANEYTIKSLTRDSLKAIERLNQECSDYYLLHERELSSEKKALEILNELPPGKHYEDKYSLGVFNDINELIGMIDIVRDFPVTGEWMLGLLLIKPKERNHGLGRKIHDALVRWAITLGATSFRIGVIEDNDKGKKFWTYLGYMKTKEAVLKTEQKTNIVNVMNFPIGTPE</sequence>
<dbReference type="Gene3D" id="3.40.630.30">
    <property type="match status" value="1"/>
</dbReference>
<reference evidence="2" key="1">
    <citation type="submission" date="2014-07" db="EMBL/GenBank/DDBJ databases">
        <authorList>
            <person name="Hornung V.Bastian."/>
        </authorList>
    </citation>
    <scope>NUCLEOTIDE SEQUENCE</scope>
    <source>
        <strain evidence="2">PCE-S</strain>
    </source>
</reference>